<dbReference type="GeneID" id="27903218"/>
<dbReference type="InterPro" id="IPR001841">
    <property type="entry name" value="Znf_RING"/>
</dbReference>
<dbReference type="InterPro" id="IPR003111">
    <property type="entry name" value="Lon_prtase_N"/>
</dbReference>
<feature type="domain" description="Lon N-terminal" evidence="6">
    <location>
        <begin position="286"/>
        <end position="509"/>
    </location>
</feature>
<keyword evidence="1" id="KW-0479">Metal-binding</keyword>
<feature type="domain" description="RING-type" evidence="5">
    <location>
        <begin position="201"/>
        <end position="239"/>
    </location>
</feature>
<dbReference type="SUPFAM" id="SSF57850">
    <property type="entry name" value="RING/U-box"/>
    <property type="match status" value="2"/>
</dbReference>
<dbReference type="PROSITE" id="PS00518">
    <property type="entry name" value="ZF_RING_1"/>
    <property type="match status" value="1"/>
</dbReference>
<evidence type="ECO:0000259" key="5">
    <source>
        <dbReference type="PROSITE" id="PS50089"/>
    </source>
</evidence>
<proteinExistence type="predicted"/>
<dbReference type="InterPro" id="IPR013083">
    <property type="entry name" value="Znf_RING/FYVE/PHD"/>
</dbReference>
<dbReference type="eggNOG" id="KOG4159">
    <property type="taxonomic scope" value="Eukaryota"/>
</dbReference>
<dbReference type="InterPro" id="IPR015947">
    <property type="entry name" value="PUA-like_sf"/>
</dbReference>
<dbReference type="OMA" id="PWWFASV"/>
<evidence type="ECO:0008006" key="9">
    <source>
        <dbReference type="Google" id="ProtNLM"/>
    </source>
</evidence>
<keyword evidence="8" id="KW-1185">Reference proteome</keyword>
<gene>
    <name evidence="7" type="ORF">SEPMUDRAFT_150308</name>
</gene>
<dbReference type="AlphaFoldDB" id="M3D2I2"/>
<dbReference type="RefSeq" id="XP_016759473.1">
    <property type="nucleotide sequence ID" value="XM_016906081.1"/>
</dbReference>
<evidence type="ECO:0000313" key="7">
    <source>
        <dbReference type="EMBL" id="EMF11352.1"/>
    </source>
</evidence>
<dbReference type="Gene3D" id="2.30.130.40">
    <property type="entry name" value="LON domain-like"/>
    <property type="match status" value="1"/>
</dbReference>
<dbReference type="Pfam" id="PF02190">
    <property type="entry name" value="LON_substr_bdg"/>
    <property type="match status" value="1"/>
</dbReference>
<dbReference type="SMART" id="SM00184">
    <property type="entry name" value="RING"/>
    <property type="match status" value="2"/>
</dbReference>
<dbReference type="PANTHER" id="PTHR23327">
    <property type="entry name" value="RING FINGER PROTEIN 127"/>
    <property type="match status" value="1"/>
</dbReference>
<evidence type="ECO:0000256" key="1">
    <source>
        <dbReference type="ARBA" id="ARBA00022723"/>
    </source>
</evidence>
<accession>M3D2I2</accession>
<dbReference type="PANTHER" id="PTHR23327:SF42">
    <property type="entry name" value="LON PEPTIDASE N-TERMINAL DOMAIN AND RING FINGER PROTEIN C14F5.10C"/>
    <property type="match status" value="1"/>
</dbReference>
<dbReference type="Gene3D" id="1.20.58.1480">
    <property type="match status" value="1"/>
</dbReference>
<dbReference type="InterPro" id="IPR027370">
    <property type="entry name" value="Znf-RING_euk"/>
</dbReference>
<keyword evidence="3" id="KW-0862">Zinc</keyword>
<protein>
    <recommendedName>
        <fullName evidence="9">ATP-dependent protease</fullName>
    </recommendedName>
</protein>
<dbReference type="HOGENOM" id="CLU_013989_3_0_1"/>
<evidence type="ECO:0000256" key="2">
    <source>
        <dbReference type="ARBA" id="ARBA00022771"/>
    </source>
</evidence>
<dbReference type="GO" id="GO:0008270">
    <property type="term" value="F:zinc ion binding"/>
    <property type="evidence" value="ECO:0007669"/>
    <property type="project" value="UniProtKB-KW"/>
</dbReference>
<dbReference type="PROSITE" id="PS50089">
    <property type="entry name" value="ZF_RING_2"/>
    <property type="match status" value="1"/>
</dbReference>
<evidence type="ECO:0000313" key="8">
    <source>
        <dbReference type="Proteomes" id="UP000016931"/>
    </source>
</evidence>
<evidence type="ECO:0000259" key="6">
    <source>
        <dbReference type="PROSITE" id="PS51787"/>
    </source>
</evidence>
<dbReference type="InterPro" id="IPR046336">
    <property type="entry name" value="Lon_prtase_N_sf"/>
</dbReference>
<dbReference type="Pfam" id="PF13923">
    <property type="entry name" value="zf-C3HC4_2"/>
    <property type="match status" value="1"/>
</dbReference>
<evidence type="ECO:0000256" key="4">
    <source>
        <dbReference type="PROSITE-ProRule" id="PRU00175"/>
    </source>
</evidence>
<dbReference type="Pfam" id="PF13445">
    <property type="entry name" value="zf-RING_UBOX"/>
    <property type="match status" value="1"/>
</dbReference>
<dbReference type="Proteomes" id="UP000016931">
    <property type="component" value="Unassembled WGS sequence"/>
</dbReference>
<keyword evidence="2 4" id="KW-0863">Zinc-finger</keyword>
<dbReference type="SUPFAM" id="SSF88697">
    <property type="entry name" value="PUA domain-like"/>
    <property type="match status" value="1"/>
</dbReference>
<name>M3D2I2_SPHMS</name>
<organism evidence="7 8">
    <name type="scientific">Sphaerulina musiva (strain SO2202)</name>
    <name type="common">Poplar stem canker fungus</name>
    <name type="synonym">Septoria musiva</name>
    <dbReference type="NCBI Taxonomy" id="692275"/>
    <lineage>
        <taxon>Eukaryota</taxon>
        <taxon>Fungi</taxon>
        <taxon>Dikarya</taxon>
        <taxon>Ascomycota</taxon>
        <taxon>Pezizomycotina</taxon>
        <taxon>Dothideomycetes</taxon>
        <taxon>Dothideomycetidae</taxon>
        <taxon>Mycosphaerellales</taxon>
        <taxon>Mycosphaerellaceae</taxon>
        <taxon>Sphaerulina</taxon>
    </lineage>
</organism>
<sequence>MRHYGGTEEQTVPSDVLAVHGEARQLVRLIQCPQCSKPFRNPVTLPCGNSLCKACLPESHEREHISYPDLPSRRRGIECPFPDCNAEHPASDCNVDVVMSKVMESIAEVVARYTSVVENQLVSPDNVARYDEVMGSQPESEKANVQDISAGRLIATYRLAAKGLLDIQSDLVYPDDTEVTRAMDLSVVHDVLEATQKEVDCQVCYNIMLDPVTTFCGHTLCRNCMARVLDHSQHCPVCRRSLAIPPSLQRQPSNKAIVELLDGCWHDLMVARAADVALQERGSDGSTAVPLFVCTLGFPNQPTFLRIFEPRYRLMLRRAMEGNRQFGMLMYNRYSEPQGELGSVHFYQYGTMLHILHCQVLADGTSLIELRGLHRFRVKSHGTLDGYTVGEVERIDDVSLEEEERIEAEETSSPSVGDEDTVAQISAMSTQALHSLGREFIVKMQARSANWLQQRVLDIHGQPPDDASLFPYWFASVLPISEEEKYKLLGTRTVRERLKITATWIRRIESQRWYQTNSCRVL</sequence>
<evidence type="ECO:0000256" key="3">
    <source>
        <dbReference type="ARBA" id="ARBA00022833"/>
    </source>
</evidence>
<dbReference type="InterPro" id="IPR017907">
    <property type="entry name" value="Znf_RING_CS"/>
</dbReference>
<dbReference type="GO" id="GO:0061630">
    <property type="term" value="F:ubiquitin protein ligase activity"/>
    <property type="evidence" value="ECO:0007669"/>
    <property type="project" value="TreeGrafter"/>
</dbReference>
<reference evidence="7 8" key="1">
    <citation type="journal article" date="2012" name="PLoS Pathog.">
        <title>Diverse lifestyles and strategies of plant pathogenesis encoded in the genomes of eighteen Dothideomycetes fungi.</title>
        <authorList>
            <person name="Ohm R.A."/>
            <person name="Feau N."/>
            <person name="Henrissat B."/>
            <person name="Schoch C.L."/>
            <person name="Horwitz B.A."/>
            <person name="Barry K.W."/>
            <person name="Condon B.J."/>
            <person name="Copeland A.C."/>
            <person name="Dhillon B."/>
            <person name="Glaser F."/>
            <person name="Hesse C.N."/>
            <person name="Kosti I."/>
            <person name="LaButti K."/>
            <person name="Lindquist E.A."/>
            <person name="Lucas S."/>
            <person name="Salamov A.A."/>
            <person name="Bradshaw R.E."/>
            <person name="Ciuffetti L."/>
            <person name="Hamelin R.C."/>
            <person name="Kema G.H.J."/>
            <person name="Lawrence C."/>
            <person name="Scott J.A."/>
            <person name="Spatafora J.W."/>
            <person name="Turgeon B.G."/>
            <person name="de Wit P.J.G.M."/>
            <person name="Zhong S."/>
            <person name="Goodwin S.B."/>
            <person name="Grigoriev I.V."/>
        </authorList>
    </citation>
    <scope>NUCLEOTIDE SEQUENCE [LARGE SCALE GENOMIC DNA]</scope>
    <source>
        <strain evidence="7 8">SO2202</strain>
    </source>
</reference>
<dbReference type="STRING" id="692275.M3D2I2"/>
<dbReference type="EMBL" id="KB456266">
    <property type="protein sequence ID" value="EMF11352.1"/>
    <property type="molecule type" value="Genomic_DNA"/>
</dbReference>
<dbReference type="PROSITE" id="PS51787">
    <property type="entry name" value="LON_N"/>
    <property type="match status" value="1"/>
</dbReference>
<dbReference type="Gene3D" id="3.30.40.10">
    <property type="entry name" value="Zinc/RING finger domain, C3HC4 (zinc finger)"/>
    <property type="match status" value="2"/>
</dbReference>
<dbReference type="SMART" id="SM00464">
    <property type="entry name" value="LON"/>
    <property type="match status" value="1"/>
</dbReference>
<dbReference type="OrthoDB" id="264917at2759"/>